<name>U4LM40_PYROM</name>
<dbReference type="EMBL" id="HF935906">
    <property type="protein sequence ID" value="CCX32657.1"/>
    <property type="molecule type" value="Genomic_DNA"/>
</dbReference>
<dbReference type="eggNOG" id="ENOG502SG05">
    <property type="taxonomic scope" value="Eukaryota"/>
</dbReference>
<dbReference type="OrthoDB" id="5278621at2759"/>
<reference evidence="2 3" key="1">
    <citation type="journal article" date="2013" name="PLoS Genet.">
        <title>The genome and development-dependent transcriptomes of Pyronema confluens: a window into fungal evolution.</title>
        <authorList>
            <person name="Traeger S."/>
            <person name="Altegoer F."/>
            <person name="Freitag M."/>
            <person name="Gabaldon T."/>
            <person name="Kempken F."/>
            <person name="Kumar A."/>
            <person name="Marcet-Houben M."/>
            <person name="Poggeler S."/>
            <person name="Stajich J.E."/>
            <person name="Nowrousian M."/>
        </authorList>
    </citation>
    <scope>NUCLEOTIDE SEQUENCE [LARGE SCALE GENOMIC DNA]</scope>
    <source>
        <strain evidence="3">CBS 100304</strain>
        <tissue evidence="2">Vegetative mycelium</tissue>
    </source>
</reference>
<sequence>MAGVFDKNKNLCDSKRPGELGFEYGTSEMLTAQDLTDGVYEDPHDLRHMASDYPSNRGSSMLKDHHGGHNPAKAFTSKGAVGKEFNADGAIGQVPQKIGGAFDKNGSIGKQFTDKGAIGGTTDKVLGEK</sequence>
<organism evidence="2 3">
    <name type="scientific">Pyronema omphalodes (strain CBS 100304)</name>
    <name type="common">Pyronema confluens</name>
    <dbReference type="NCBI Taxonomy" id="1076935"/>
    <lineage>
        <taxon>Eukaryota</taxon>
        <taxon>Fungi</taxon>
        <taxon>Dikarya</taxon>
        <taxon>Ascomycota</taxon>
        <taxon>Pezizomycotina</taxon>
        <taxon>Pezizomycetes</taxon>
        <taxon>Pezizales</taxon>
        <taxon>Pyronemataceae</taxon>
        <taxon>Pyronema</taxon>
    </lineage>
</organism>
<gene>
    <name evidence="2" type="ORF">PCON_13508</name>
</gene>
<evidence type="ECO:0000313" key="2">
    <source>
        <dbReference type="EMBL" id="CCX32657.1"/>
    </source>
</evidence>
<proteinExistence type="predicted"/>
<feature type="region of interest" description="Disordered" evidence="1">
    <location>
        <begin position="45"/>
        <end position="76"/>
    </location>
</feature>
<keyword evidence="3" id="KW-1185">Reference proteome</keyword>
<accession>U4LM40</accession>
<dbReference type="AlphaFoldDB" id="U4LM40"/>
<evidence type="ECO:0000313" key="3">
    <source>
        <dbReference type="Proteomes" id="UP000018144"/>
    </source>
</evidence>
<evidence type="ECO:0000256" key="1">
    <source>
        <dbReference type="SAM" id="MobiDB-lite"/>
    </source>
</evidence>
<feature type="region of interest" description="Disordered" evidence="1">
    <location>
        <begin position="109"/>
        <end position="129"/>
    </location>
</feature>
<protein>
    <submittedName>
        <fullName evidence="2">Uncharacterized protein</fullName>
    </submittedName>
</protein>
<dbReference type="Proteomes" id="UP000018144">
    <property type="component" value="Unassembled WGS sequence"/>
</dbReference>